<dbReference type="STRING" id="1314790.A0A1Y1XSQ7"/>
<dbReference type="AlphaFoldDB" id="A0A1Y1XSQ7"/>
<dbReference type="InterPro" id="IPR001204">
    <property type="entry name" value="Phos_transporter"/>
</dbReference>
<evidence type="ECO:0000256" key="5">
    <source>
        <dbReference type="ARBA" id="ARBA00022989"/>
    </source>
</evidence>
<organism evidence="8 9">
    <name type="scientific">Basidiobolus meristosporus CBS 931.73</name>
    <dbReference type="NCBI Taxonomy" id="1314790"/>
    <lineage>
        <taxon>Eukaryota</taxon>
        <taxon>Fungi</taxon>
        <taxon>Fungi incertae sedis</taxon>
        <taxon>Zoopagomycota</taxon>
        <taxon>Entomophthoromycotina</taxon>
        <taxon>Basidiobolomycetes</taxon>
        <taxon>Basidiobolales</taxon>
        <taxon>Basidiobolaceae</taxon>
        <taxon>Basidiobolus</taxon>
    </lineage>
</organism>
<protein>
    <submittedName>
        <fullName evidence="8">Uncharacterized protein</fullName>
    </submittedName>
</protein>
<evidence type="ECO:0000256" key="6">
    <source>
        <dbReference type="ARBA" id="ARBA00023136"/>
    </source>
</evidence>
<sequence length="101" mass="10748">MSQTPAPPQFLPGAIMGLGISAFGGSSVDWSYNGVAKTITSRFISPVRAGIMASIIYLITKYGVLNHANSFERGLIAIPIYFGITASIDAFYIIYRGSPGL</sequence>
<feature type="transmembrane region" description="Helical" evidence="7">
    <location>
        <begin position="76"/>
        <end position="95"/>
    </location>
</feature>
<dbReference type="PANTHER" id="PTHR11101:SF80">
    <property type="entry name" value="PHOSPHATE TRANSPORTER"/>
    <property type="match status" value="1"/>
</dbReference>
<evidence type="ECO:0000256" key="7">
    <source>
        <dbReference type="SAM" id="Phobius"/>
    </source>
</evidence>
<dbReference type="GO" id="GO:0016020">
    <property type="term" value="C:membrane"/>
    <property type="evidence" value="ECO:0007669"/>
    <property type="project" value="UniProtKB-SubCell"/>
</dbReference>
<dbReference type="Proteomes" id="UP000193498">
    <property type="component" value="Unassembled WGS sequence"/>
</dbReference>
<keyword evidence="6 7" id="KW-0472">Membrane</keyword>
<keyword evidence="4 7" id="KW-0812">Transmembrane</keyword>
<feature type="transmembrane region" description="Helical" evidence="7">
    <location>
        <begin position="43"/>
        <end position="64"/>
    </location>
</feature>
<proteinExistence type="predicted"/>
<keyword evidence="3" id="KW-0592">Phosphate transport</keyword>
<reference evidence="8 9" key="1">
    <citation type="submission" date="2016-07" db="EMBL/GenBank/DDBJ databases">
        <title>Pervasive Adenine N6-methylation of Active Genes in Fungi.</title>
        <authorList>
            <consortium name="DOE Joint Genome Institute"/>
            <person name="Mondo S.J."/>
            <person name="Dannebaum R.O."/>
            <person name="Kuo R.C."/>
            <person name="Labutti K."/>
            <person name="Haridas S."/>
            <person name="Kuo A."/>
            <person name="Salamov A."/>
            <person name="Ahrendt S.R."/>
            <person name="Lipzen A."/>
            <person name="Sullivan W."/>
            <person name="Andreopoulos W.B."/>
            <person name="Clum A."/>
            <person name="Lindquist E."/>
            <person name="Daum C."/>
            <person name="Ramamoorthy G.K."/>
            <person name="Gryganskyi A."/>
            <person name="Culley D."/>
            <person name="Magnuson J.K."/>
            <person name="James T.Y."/>
            <person name="O'Malley M.A."/>
            <person name="Stajich J.E."/>
            <person name="Spatafora J.W."/>
            <person name="Visel A."/>
            <person name="Grigoriev I.V."/>
        </authorList>
    </citation>
    <scope>NUCLEOTIDE SEQUENCE [LARGE SCALE GENOMIC DNA]</scope>
    <source>
        <strain evidence="8 9">CBS 931.73</strain>
    </source>
</reference>
<feature type="transmembrane region" description="Helical" evidence="7">
    <location>
        <begin position="12"/>
        <end position="31"/>
    </location>
</feature>
<keyword evidence="9" id="KW-1185">Reference proteome</keyword>
<dbReference type="Pfam" id="PF01384">
    <property type="entry name" value="PHO4"/>
    <property type="match status" value="1"/>
</dbReference>
<name>A0A1Y1XSQ7_9FUNG</name>
<comment type="caution">
    <text evidence="8">The sequence shown here is derived from an EMBL/GenBank/DDBJ whole genome shotgun (WGS) entry which is preliminary data.</text>
</comment>
<dbReference type="OrthoDB" id="260807at2759"/>
<evidence type="ECO:0000256" key="1">
    <source>
        <dbReference type="ARBA" id="ARBA00004141"/>
    </source>
</evidence>
<evidence type="ECO:0000313" key="9">
    <source>
        <dbReference type="Proteomes" id="UP000193498"/>
    </source>
</evidence>
<accession>A0A1Y1XSQ7</accession>
<dbReference type="GO" id="GO:0035435">
    <property type="term" value="P:phosphate ion transmembrane transport"/>
    <property type="evidence" value="ECO:0007669"/>
    <property type="project" value="TreeGrafter"/>
</dbReference>
<evidence type="ECO:0000256" key="4">
    <source>
        <dbReference type="ARBA" id="ARBA00022692"/>
    </source>
</evidence>
<comment type="subcellular location">
    <subcellularLocation>
        <location evidence="1">Membrane</location>
        <topology evidence="1">Multi-pass membrane protein</topology>
    </subcellularLocation>
</comment>
<evidence type="ECO:0000313" key="8">
    <source>
        <dbReference type="EMBL" id="ORX88768.1"/>
    </source>
</evidence>
<keyword evidence="2" id="KW-0813">Transport</keyword>
<dbReference type="GO" id="GO:0005315">
    <property type="term" value="F:phosphate transmembrane transporter activity"/>
    <property type="evidence" value="ECO:0007669"/>
    <property type="project" value="InterPro"/>
</dbReference>
<dbReference type="InParanoid" id="A0A1Y1XSQ7"/>
<keyword evidence="5 7" id="KW-1133">Transmembrane helix</keyword>
<evidence type="ECO:0000256" key="2">
    <source>
        <dbReference type="ARBA" id="ARBA00022448"/>
    </source>
</evidence>
<dbReference type="PANTHER" id="PTHR11101">
    <property type="entry name" value="PHOSPHATE TRANSPORTER"/>
    <property type="match status" value="1"/>
</dbReference>
<dbReference type="EMBL" id="MCFE01000499">
    <property type="protein sequence ID" value="ORX88768.1"/>
    <property type="molecule type" value="Genomic_DNA"/>
</dbReference>
<evidence type="ECO:0000256" key="3">
    <source>
        <dbReference type="ARBA" id="ARBA00022592"/>
    </source>
</evidence>
<gene>
    <name evidence="8" type="ORF">K493DRAFT_359073</name>
</gene>